<evidence type="ECO:0000313" key="7">
    <source>
        <dbReference type="EMBL" id="RWA09763.1"/>
    </source>
</evidence>
<keyword evidence="2" id="KW-0808">Transferase</keyword>
<evidence type="ECO:0000259" key="6">
    <source>
        <dbReference type="PROSITE" id="PS51158"/>
    </source>
</evidence>
<dbReference type="GO" id="GO:0004674">
    <property type="term" value="F:protein serine/threonine kinase activity"/>
    <property type="evidence" value="ECO:0007669"/>
    <property type="project" value="UniProtKB-KW"/>
</dbReference>
<keyword evidence="5" id="KW-0067">ATP-binding</keyword>
<dbReference type="InterPro" id="IPR004166">
    <property type="entry name" value="a-kinase_dom"/>
</dbReference>
<dbReference type="Proteomes" id="UP000286045">
    <property type="component" value="Unassembled WGS sequence"/>
</dbReference>
<dbReference type="SUPFAM" id="SSF56112">
    <property type="entry name" value="Protein kinase-like (PK-like)"/>
    <property type="match status" value="1"/>
</dbReference>
<dbReference type="AlphaFoldDB" id="A0A439D5T8"/>
<feature type="domain" description="Alpha-type protein kinase" evidence="6">
    <location>
        <begin position="1"/>
        <end position="222"/>
    </location>
</feature>
<proteinExistence type="predicted"/>
<dbReference type="Gene3D" id="3.20.200.10">
    <property type="entry name" value="MHCK/EF2 kinase"/>
    <property type="match status" value="1"/>
</dbReference>
<comment type="caution">
    <text evidence="7">The sequence shown here is derived from an EMBL/GenBank/DDBJ whole genome shotgun (WGS) entry which is preliminary data.</text>
</comment>
<evidence type="ECO:0000313" key="8">
    <source>
        <dbReference type="Proteomes" id="UP000286045"/>
    </source>
</evidence>
<evidence type="ECO:0000256" key="3">
    <source>
        <dbReference type="ARBA" id="ARBA00022741"/>
    </source>
</evidence>
<dbReference type="SMART" id="SM00811">
    <property type="entry name" value="Alpha_kinase"/>
    <property type="match status" value="1"/>
</dbReference>
<gene>
    <name evidence="7" type="ORF">EKO27_g5355</name>
</gene>
<keyword evidence="4" id="KW-0418">Kinase</keyword>
<accession>A0A439D5T8</accession>
<dbReference type="STRING" id="363999.A0A439D5T8"/>
<dbReference type="EMBL" id="RYZI01000141">
    <property type="protein sequence ID" value="RWA09763.1"/>
    <property type="molecule type" value="Genomic_DNA"/>
</dbReference>
<dbReference type="PANTHER" id="PTHR45992">
    <property type="entry name" value="EUKARYOTIC ELONGATION FACTOR 2 KINASE-RELATED"/>
    <property type="match status" value="1"/>
</dbReference>
<dbReference type="PROSITE" id="PS51158">
    <property type="entry name" value="ALPHA_KINASE"/>
    <property type="match status" value="1"/>
</dbReference>
<name>A0A439D5T8_9PEZI</name>
<evidence type="ECO:0000256" key="2">
    <source>
        <dbReference type="ARBA" id="ARBA00022679"/>
    </source>
</evidence>
<evidence type="ECO:0000256" key="5">
    <source>
        <dbReference type="ARBA" id="ARBA00022840"/>
    </source>
</evidence>
<evidence type="ECO:0000256" key="1">
    <source>
        <dbReference type="ARBA" id="ARBA00022527"/>
    </source>
</evidence>
<organism evidence="7 8">
    <name type="scientific">Xylaria grammica</name>
    <dbReference type="NCBI Taxonomy" id="363999"/>
    <lineage>
        <taxon>Eukaryota</taxon>
        <taxon>Fungi</taxon>
        <taxon>Dikarya</taxon>
        <taxon>Ascomycota</taxon>
        <taxon>Pezizomycotina</taxon>
        <taxon>Sordariomycetes</taxon>
        <taxon>Xylariomycetidae</taxon>
        <taxon>Xylariales</taxon>
        <taxon>Xylariaceae</taxon>
        <taxon>Xylaria</taxon>
    </lineage>
</organism>
<dbReference type="GO" id="GO:0005524">
    <property type="term" value="F:ATP binding"/>
    <property type="evidence" value="ECO:0007669"/>
    <property type="project" value="UniProtKB-KW"/>
</dbReference>
<dbReference type="PANTHER" id="PTHR45992:SF11">
    <property type="entry name" value="ALPHA-TYPE PROTEIN KINASE DOMAIN-CONTAINING PROTEIN"/>
    <property type="match status" value="1"/>
</dbReference>
<dbReference type="InterPro" id="IPR011009">
    <property type="entry name" value="Kinase-like_dom_sf"/>
</dbReference>
<dbReference type="InterPro" id="IPR051852">
    <property type="entry name" value="Alpha-type_PK"/>
</dbReference>
<evidence type="ECO:0000256" key="4">
    <source>
        <dbReference type="ARBA" id="ARBA00022777"/>
    </source>
</evidence>
<sequence length="248" mass="27893">MDTQAFIIPNSRKNNATRASIFLNHAFASGTFKNVYVGRYTAGERAGERCVAKEFKTGSVFQEHYFNEEMSVIRRTQEVIDDWWNAGIIGRRIFLNTPAVWTYEVSGKKALVEPIIENFEKLNSNSGWVNLVGGAWGEVMQALSHFSYHNSAGQILLCDLQGGPCSDGYILSDPAILSQTIRAYGPADLGPDGIYSFFRRHRCGSFCKRWWRTPTSQGVARFPMTRGTTMVPNPPARVRYNPLARIPK</sequence>
<dbReference type="Pfam" id="PF02816">
    <property type="entry name" value="Alpha_kinase"/>
    <property type="match status" value="1"/>
</dbReference>
<keyword evidence="8" id="KW-1185">Reference proteome</keyword>
<protein>
    <recommendedName>
        <fullName evidence="6">Alpha-type protein kinase domain-containing protein</fullName>
    </recommendedName>
</protein>
<keyword evidence="1" id="KW-0723">Serine/threonine-protein kinase</keyword>
<keyword evidence="3" id="KW-0547">Nucleotide-binding</keyword>
<reference evidence="7 8" key="1">
    <citation type="submission" date="2018-12" db="EMBL/GenBank/DDBJ databases">
        <title>Draft genome sequence of Xylaria grammica IHI A82.</title>
        <authorList>
            <person name="Buettner E."/>
            <person name="Kellner H."/>
        </authorList>
    </citation>
    <scope>NUCLEOTIDE SEQUENCE [LARGE SCALE GENOMIC DNA]</scope>
    <source>
        <strain evidence="7 8">IHI A82</strain>
    </source>
</reference>